<organism evidence="1">
    <name type="scientific">Anguilla anguilla</name>
    <name type="common">European freshwater eel</name>
    <name type="synonym">Muraena anguilla</name>
    <dbReference type="NCBI Taxonomy" id="7936"/>
    <lineage>
        <taxon>Eukaryota</taxon>
        <taxon>Metazoa</taxon>
        <taxon>Chordata</taxon>
        <taxon>Craniata</taxon>
        <taxon>Vertebrata</taxon>
        <taxon>Euteleostomi</taxon>
        <taxon>Actinopterygii</taxon>
        <taxon>Neopterygii</taxon>
        <taxon>Teleostei</taxon>
        <taxon>Anguilliformes</taxon>
        <taxon>Anguillidae</taxon>
        <taxon>Anguilla</taxon>
    </lineage>
</organism>
<reference evidence="1" key="2">
    <citation type="journal article" date="2015" name="Fish Shellfish Immunol.">
        <title>Early steps in the European eel (Anguilla anguilla)-Vibrio vulnificus interaction in the gills: Role of the RtxA13 toxin.</title>
        <authorList>
            <person name="Callol A."/>
            <person name="Pajuelo D."/>
            <person name="Ebbesson L."/>
            <person name="Teles M."/>
            <person name="MacKenzie S."/>
            <person name="Amaro C."/>
        </authorList>
    </citation>
    <scope>NUCLEOTIDE SEQUENCE</scope>
</reference>
<dbReference type="EMBL" id="GBXM01066460">
    <property type="protein sequence ID" value="JAH42117.1"/>
    <property type="molecule type" value="Transcribed_RNA"/>
</dbReference>
<accession>A0A0E9SLK4</accession>
<proteinExistence type="predicted"/>
<protein>
    <submittedName>
        <fullName evidence="1">Uncharacterized protein</fullName>
    </submittedName>
</protein>
<dbReference type="AlphaFoldDB" id="A0A0E9SLK4"/>
<name>A0A0E9SLK4_ANGAN</name>
<sequence length="49" mass="5375">MPELASKIKMFFGLAPVATVAFYQEPHDQTLHLPGVRHLGETGKMSPPV</sequence>
<reference evidence="1" key="1">
    <citation type="submission" date="2014-11" db="EMBL/GenBank/DDBJ databases">
        <authorList>
            <person name="Amaro Gonzalez C."/>
        </authorList>
    </citation>
    <scope>NUCLEOTIDE SEQUENCE</scope>
</reference>
<evidence type="ECO:0000313" key="1">
    <source>
        <dbReference type="EMBL" id="JAH42117.1"/>
    </source>
</evidence>